<evidence type="ECO:0000256" key="1">
    <source>
        <dbReference type="ARBA" id="ARBA00004370"/>
    </source>
</evidence>
<feature type="region of interest" description="Disordered" evidence="5">
    <location>
        <begin position="95"/>
        <end position="119"/>
    </location>
</feature>
<feature type="transmembrane region" description="Helical" evidence="6">
    <location>
        <begin position="300"/>
        <end position="321"/>
    </location>
</feature>
<keyword evidence="3 6" id="KW-1133">Transmembrane helix</keyword>
<evidence type="ECO:0008006" key="11">
    <source>
        <dbReference type="Google" id="ProtNLM"/>
    </source>
</evidence>
<proteinExistence type="predicted"/>
<name>A0AAF0EWS2_9BASI</name>
<dbReference type="SUPFAM" id="SSF50182">
    <property type="entry name" value="Sm-like ribonucleoproteins"/>
    <property type="match status" value="1"/>
</dbReference>
<evidence type="ECO:0000313" key="9">
    <source>
        <dbReference type="EMBL" id="WFD34177.1"/>
    </source>
</evidence>
<evidence type="ECO:0000256" key="6">
    <source>
        <dbReference type="SAM" id="Phobius"/>
    </source>
</evidence>
<dbReference type="PROSITE" id="PS00018">
    <property type="entry name" value="EF_HAND_1"/>
    <property type="match status" value="1"/>
</dbReference>
<keyword evidence="2 6" id="KW-0812">Transmembrane</keyword>
<keyword evidence="10" id="KW-1185">Reference proteome</keyword>
<dbReference type="InterPro" id="IPR006685">
    <property type="entry name" value="MscS_channel_2nd"/>
</dbReference>
<dbReference type="PANTHER" id="PTHR31323:SF1">
    <property type="entry name" value="MECHANOSENSITIVE ION CHANNEL PROTEIN"/>
    <property type="match status" value="1"/>
</dbReference>
<evidence type="ECO:0000256" key="4">
    <source>
        <dbReference type="ARBA" id="ARBA00023136"/>
    </source>
</evidence>
<dbReference type="PANTHER" id="PTHR31323">
    <property type="entry name" value="MECHANOSENSITIVE ION CHANNEL PROTEIN MSY2"/>
    <property type="match status" value="1"/>
</dbReference>
<evidence type="ECO:0000256" key="5">
    <source>
        <dbReference type="SAM" id="MobiDB-lite"/>
    </source>
</evidence>
<feature type="domain" description="Mechanosensitive ion channel protein Msy1/2-like transmembrane" evidence="8">
    <location>
        <begin position="161"/>
        <end position="328"/>
    </location>
</feature>
<organism evidence="9 10">
    <name type="scientific">Malassezia cuniculi</name>
    <dbReference type="NCBI Taxonomy" id="948313"/>
    <lineage>
        <taxon>Eukaryota</taxon>
        <taxon>Fungi</taxon>
        <taxon>Dikarya</taxon>
        <taxon>Basidiomycota</taxon>
        <taxon>Ustilaginomycotina</taxon>
        <taxon>Malasseziomycetes</taxon>
        <taxon>Malasseziales</taxon>
        <taxon>Malasseziaceae</taxon>
        <taxon>Malassezia</taxon>
    </lineage>
</organism>
<feature type="transmembrane region" description="Helical" evidence="6">
    <location>
        <begin position="225"/>
        <end position="249"/>
    </location>
</feature>
<dbReference type="InterPro" id="IPR023408">
    <property type="entry name" value="MscS_beta-dom_sf"/>
</dbReference>
<dbReference type="GO" id="GO:0016020">
    <property type="term" value="C:membrane"/>
    <property type="evidence" value="ECO:0007669"/>
    <property type="project" value="UniProtKB-SubCell"/>
</dbReference>
<evidence type="ECO:0000313" key="10">
    <source>
        <dbReference type="Proteomes" id="UP001219933"/>
    </source>
</evidence>
<accession>A0AAF0EWS2</accession>
<evidence type="ECO:0000256" key="3">
    <source>
        <dbReference type="ARBA" id="ARBA00022989"/>
    </source>
</evidence>
<feature type="transmembrane region" description="Helical" evidence="6">
    <location>
        <begin position="550"/>
        <end position="568"/>
    </location>
</feature>
<feature type="transmembrane region" description="Helical" evidence="6">
    <location>
        <begin position="156"/>
        <end position="185"/>
    </location>
</feature>
<dbReference type="InterPro" id="IPR018247">
    <property type="entry name" value="EF_Hand_1_Ca_BS"/>
</dbReference>
<sequence>MSDTRLGAEPGWVPNTSPARAISAAEGVQRDARQVRIVAPEPDTNTLGLNVAVHSVGEQPETGGVASEHDASALPHTVPHTQLGSLPPPECYPQVPSEKGPAVQTPPAIPTDRPGAPGEPDDYFDWLAENDVDEKNRTTEQGDKKLRLRNLSSRKAAILLFTTFLGNLILVGVFLIPILVVRFVYRKKGGDQARRDFVADNIEAWFIWVVFNIHFQWWIHFLVELFPAAVLGLIRLVWGSPAQVALIYAEYYGVNKLYIKLVFYGALNWGSWAIIFNSCYDLYSRTDPSQNSRAPYTTRIYQVMEFIFFLLLTFCAEKIIIRLIAMRFHKTAYADRIQQVTHILKTLDYLYDHRPKRTIPIRNRGFNASHDSPRAAGVNLEAPQQRVRMRSRIAAAGIRTKNKLKSSSQYAAMLASVAMRDPAQLLRAEEIGVSLDLTSSSMAKLLAKDIFESYRGTSKRPYLVPSDFAVSFPTLDAANQAFAVFDSDGNGDVSQSEIKNTVMFAYKERRALAHAMHDVNHAVKSLDMILSIIAAVFVLFEALQIFNFNISQSIATFYSLGIAFAFIFKDSAQAIFDSIIFLFVTHPFDTGDLVNVNGDPVFVKKLSLLFSQFVTTTGLVMCVSNSVLATQRITNYRRSERQFEETHLQFAYDTPLEKLDAVMEDLNNWIAADEEHRFIYPSRMIWQKLEYSRIIDVTVGMLHSHNFQDWGDRLHRQAAFFAALSYYLRKHGVMFEHGLQTAQMHDQDYAAEYEAAAKASDDPDSFEEGALPHKFAMHSRDIPRAAKSTHVTFQHPEWVLNTFGMQPDPSFDAPVNATEAPSAAAGGKRFMYFAPPRTNSTLRLRQNAVATHTAGS</sequence>
<dbReference type="InterPro" id="IPR010920">
    <property type="entry name" value="LSM_dom_sf"/>
</dbReference>
<reference evidence="9" key="1">
    <citation type="submission" date="2023-03" db="EMBL/GenBank/DDBJ databases">
        <title>Mating type loci evolution in Malassezia.</title>
        <authorList>
            <person name="Coelho M.A."/>
        </authorList>
    </citation>
    <scope>NUCLEOTIDE SEQUENCE</scope>
    <source>
        <strain evidence="9">CBS 11721</strain>
    </source>
</reference>
<dbReference type="InterPro" id="IPR058650">
    <property type="entry name" value="Msy1/2-like"/>
</dbReference>
<comment type="subcellular location">
    <subcellularLocation>
        <location evidence="1">Membrane</location>
    </subcellularLocation>
</comment>
<evidence type="ECO:0000256" key="2">
    <source>
        <dbReference type="ARBA" id="ARBA00022692"/>
    </source>
</evidence>
<dbReference type="Gene3D" id="2.30.30.60">
    <property type="match status" value="1"/>
</dbReference>
<evidence type="ECO:0000259" key="8">
    <source>
        <dbReference type="Pfam" id="PF25886"/>
    </source>
</evidence>
<dbReference type="Pfam" id="PF25886">
    <property type="entry name" value="Msy1"/>
    <property type="match status" value="1"/>
</dbReference>
<dbReference type="AlphaFoldDB" id="A0AAF0EWS2"/>
<gene>
    <name evidence="9" type="ORF">MCUN1_001014</name>
</gene>
<feature type="transmembrane region" description="Helical" evidence="6">
    <location>
        <begin position="261"/>
        <end position="280"/>
    </location>
</feature>
<dbReference type="Proteomes" id="UP001219933">
    <property type="component" value="Chromosome 2"/>
</dbReference>
<dbReference type="GO" id="GO:0006874">
    <property type="term" value="P:intracellular calcium ion homeostasis"/>
    <property type="evidence" value="ECO:0007669"/>
    <property type="project" value="TreeGrafter"/>
</dbReference>
<keyword evidence="4 6" id="KW-0472">Membrane</keyword>
<feature type="domain" description="Mechanosensitive ion channel MscS" evidence="7">
    <location>
        <begin position="575"/>
        <end position="638"/>
    </location>
</feature>
<dbReference type="GO" id="GO:0005262">
    <property type="term" value="F:calcium channel activity"/>
    <property type="evidence" value="ECO:0007669"/>
    <property type="project" value="TreeGrafter"/>
</dbReference>
<evidence type="ECO:0000259" key="7">
    <source>
        <dbReference type="Pfam" id="PF00924"/>
    </source>
</evidence>
<feature type="region of interest" description="Disordered" evidence="5">
    <location>
        <begin position="1"/>
        <end position="29"/>
    </location>
</feature>
<feature type="transmembrane region" description="Helical" evidence="6">
    <location>
        <begin position="606"/>
        <end position="628"/>
    </location>
</feature>
<protein>
    <recommendedName>
        <fullName evidence="11">EF-hand domain-containing protein</fullName>
    </recommendedName>
</protein>
<dbReference type="Pfam" id="PF00924">
    <property type="entry name" value="MS_channel_2nd"/>
    <property type="match status" value="1"/>
</dbReference>
<dbReference type="EMBL" id="CP119878">
    <property type="protein sequence ID" value="WFD34177.1"/>
    <property type="molecule type" value="Genomic_DNA"/>
</dbReference>